<comment type="subunit">
    <text evidence="2 6">Part of the 50S ribosomal subunit.</text>
</comment>
<gene>
    <name evidence="6" type="primary">rplM</name>
    <name evidence="7" type="ORF">MMIC_P0660</name>
</gene>
<evidence type="ECO:0000256" key="6">
    <source>
        <dbReference type="HAMAP-Rule" id="MF_01366"/>
    </source>
</evidence>
<dbReference type="CDD" id="cd00392">
    <property type="entry name" value="Ribosomal_L13"/>
    <property type="match status" value="1"/>
</dbReference>
<reference evidence="7 8" key="1">
    <citation type="journal article" date="2017" name="Arch. Microbiol.">
        <title>Mariprofundus micogutta sp. nov., a novel iron-oxidizing zetaproteobacterium isolated from a deep-sea hydrothermal field at the Bayonnaise knoll of the Izu-Ogasawara arc, and a description of Mariprofundales ord. nov. and Zetaproteobacteria classis nov.</title>
        <authorList>
            <person name="Makita H."/>
            <person name="Tanaka E."/>
            <person name="Mitsunobu S."/>
            <person name="Miyazaki M."/>
            <person name="Nunoura T."/>
            <person name="Uematsu K."/>
            <person name="Takaki Y."/>
            <person name="Nishi S."/>
            <person name="Shimamura S."/>
            <person name="Takai K."/>
        </authorList>
    </citation>
    <scope>NUCLEOTIDE SEQUENCE [LARGE SCALE GENOMIC DNA]</scope>
    <source>
        <strain evidence="7 8">ET2</strain>
    </source>
</reference>
<dbReference type="EMBL" id="BDFD01000004">
    <property type="protein sequence ID" value="GAV19708.1"/>
    <property type="molecule type" value="Genomic_DNA"/>
</dbReference>
<comment type="caution">
    <text evidence="7">The sequence shown here is derived from an EMBL/GenBank/DDBJ whole genome shotgun (WGS) entry which is preliminary data.</text>
</comment>
<dbReference type="GO" id="GO:0003735">
    <property type="term" value="F:structural constituent of ribosome"/>
    <property type="evidence" value="ECO:0007669"/>
    <property type="project" value="InterPro"/>
</dbReference>
<dbReference type="PANTHER" id="PTHR11545">
    <property type="entry name" value="RIBOSOMAL PROTEIN L13"/>
    <property type="match status" value="1"/>
</dbReference>
<comment type="similarity">
    <text evidence="1 6">Belongs to the universal ribosomal protein uL13 family.</text>
</comment>
<organism evidence="7 8">
    <name type="scientific">Mariprofundus micogutta</name>
    <dbReference type="NCBI Taxonomy" id="1921010"/>
    <lineage>
        <taxon>Bacteria</taxon>
        <taxon>Pseudomonadati</taxon>
        <taxon>Pseudomonadota</taxon>
        <taxon>Candidatius Mariprofundia</taxon>
        <taxon>Mariprofundales</taxon>
        <taxon>Mariprofundaceae</taxon>
        <taxon>Mariprofundus</taxon>
    </lineage>
</organism>
<keyword evidence="4 6" id="KW-0687">Ribonucleoprotein</keyword>
<dbReference type="InterPro" id="IPR005823">
    <property type="entry name" value="Ribosomal_uL13_bac-type"/>
</dbReference>
<evidence type="ECO:0000256" key="2">
    <source>
        <dbReference type="ARBA" id="ARBA00011838"/>
    </source>
</evidence>
<evidence type="ECO:0000256" key="4">
    <source>
        <dbReference type="ARBA" id="ARBA00023274"/>
    </source>
</evidence>
<dbReference type="Proteomes" id="UP000231632">
    <property type="component" value="Unassembled WGS sequence"/>
</dbReference>
<evidence type="ECO:0000256" key="3">
    <source>
        <dbReference type="ARBA" id="ARBA00022980"/>
    </source>
</evidence>
<dbReference type="Gene3D" id="3.90.1180.10">
    <property type="entry name" value="Ribosomal protein L13"/>
    <property type="match status" value="1"/>
</dbReference>
<proteinExistence type="inferred from homology"/>
<dbReference type="HAMAP" id="MF_01366">
    <property type="entry name" value="Ribosomal_uL13"/>
    <property type="match status" value="1"/>
</dbReference>
<dbReference type="FunFam" id="3.90.1180.10:FF:000001">
    <property type="entry name" value="50S ribosomal protein L13"/>
    <property type="match status" value="1"/>
</dbReference>
<dbReference type="PIRSF" id="PIRSF002181">
    <property type="entry name" value="Ribosomal_L13"/>
    <property type="match status" value="1"/>
</dbReference>
<dbReference type="GO" id="GO:0006412">
    <property type="term" value="P:translation"/>
    <property type="evidence" value="ECO:0007669"/>
    <property type="project" value="UniProtKB-UniRule"/>
</dbReference>
<dbReference type="STRING" id="1921010.MMIC_P0660"/>
<evidence type="ECO:0000313" key="7">
    <source>
        <dbReference type="EMBL" id="GAV19708.1"/>
    </source>
</evidence>
<protein>
    <recommendedName>
        <fullName evidence="5 6">Large ribosomal subunit protein uL13</fullName>
    </recommendedName>
</protein>
<keyword evidence="8" id="KW-1185">Reference proteome</keyword>
<accession>A0A1L8CLB3</accession>
<evidence type="ECO:0000256" key="5">
    <source>
        <dbReference type="ARBA" id="ARBA00035201"/>
    </source>
</evidence>
<keyword evidence="3 6" id="KW-0689">Ribosomal protein</keyword>
<dbReference type="Pfam" id="PF00572">
    <property type="entry name" value="Ribosomal_L13"/>
    <property type="match status" value="1"/>
</dbReference>
<evidence type="ECO:0000313" key="8">
    <source>
        <dbReference type="Proteomes" id="UP000231632"/>
    </source>
</evidence>
<dbReference type="AlphaFoldDB" id="A0A1L8CLB3"/>
<dbReference type="GO" id="GO:0003729">
    <property type="term" value="F:mRNA binding"/>
    <property type="evidence" value="ECO:0007669"/>
    <property type="project" value="TreeGrafter"/>
</dbReference>
<dbReference type="SUPFAM" id="SSF52161">
    <property type="entry name" value="Ribosomal protein L13"/>
    <property type="match status" value="1"/>
</dbReference>
<comment type="function">
    <text evidence="6">This protein is one of the early assembly proteins of the 50S ribosomal subunit, although it is not seen to bind rRNA by itself. It is important during the early stages of 50S assembly.</text>
</comment>
<name>A0A1L8CLB3_9PROT</name>
<dbReference type="NCBIfam" id="TIGR01066">
    <property type="entry name" value="rplM_bact"/>
    <property type="match status" value="1"/>
</dbReference>
<dbReference type="RefSeq" id="WP_072659040.1">
    <property type="nucleotide sequence ID" value="NZ_BDFD01000004.1"/>
</dbReference>
<dbReference type="InterPro" id="IPR036899">
    <property type="entry name" value="Ribosomal_uL13_sf"/>
</dbReference>
<dbReference type="GO" id="GO:0017148">
    <property type="term" value="P:negative regulation of translation"/>
    <property type="evidence" value="ECO:0007669"/>
    <property type="project" value="TreeGrafter"/>
</dbReference>
<evidence type="ECO:0000256" key="1">
    <source>
        <dbReference type="ARBA" id="ARBA00006227"/>
    </source>
</evidence>
<dbReference type="InterPro" id="IPR005822">
    <property type="entry name" value="Ribosomal_uL13"/>
</dbReference>
<dbReference type="GO" id="GO:0022625">
    <property type="term" value="C:cytosolic large ribosomal subunit"/>
    <property type="evidence" value="ECO:0007669"/>
    <property type="project" value="TreeGrafter"/>
</dbReference>
<sequence>MSTWTVRPGDVERKWYIVDATDLILGRLSTQIATVLRGKHRPEYTPHADCGDHVIVINADKIAVTGNKEADKIYYRHSGYAGGIKSITLEKQREKHPERIIEAAVKGMMPKGPLGRAMLKKLKVYAGGDHPHTAQQPEAMKLN</sequence>
<dbReference type="OrthoDB" id="5293206at2"/>
<dbReference type="PANTHER" id="PTHR11545:SF2">
    <property type="entry name" value="LARGE RIBOSOMAL SUBUNIT PROTEIN UL13M"/>
    <property type="match status" value="1"/>
</dbReference>